<evidence type="ECO:0000256" key="13">
    <source>
        <dbReference type="ARBA" id="ARBA00034102"/>
    </source>
</evidence>
<feature type="disulfide bond" evidence="16">
    <location>
        <begin position="452"/>
        <end position="461"/>
    </location>
</feature>
<dbReference type="Pfam" id="PF24329">
    <property type="entry name" value="FN-plug_TEN1-4"/>
    <property type="match status" value="1"/>
</dbReference>
<dbReference type="GO" id="GO:0007274">
    <property type="term" value="P:neuromuscular synaptic transmission"/>
    <property type="evidence" value="ECO:0007669"/>
    <property type="project" value="UniProtKB-ARBA"/>
</dbReference>
<dbReference type="GO" id="GO:0048499">
    <property type="term" value="P:synaptic vesicle membrane organization"/>
    <property type="evidence" value="ECO:0007669"/>
    <property type="project" value="UniProtKB-ARBA"/>
</dbReference>
<evidence type="ECO:0000256" key="15">
    <source>
        <dbReference type="ARBA" id="ARBA00084038"/>
    </source>
</evidence>
<dbReference type="GO" id="GO:0048790">
    <property type="term" value="P:maintenance of presynaptic active zone structure"/>
    <property type="evidence" value="ECO:0007669"/>
    <property type="project" value="UniProtKB-ARBA"/>
</dbReference>
<dbReference type="GO" id="GO:0043005">
    <property type="term" value="C:neuron projection"/>
    <property type="evidence" value="ECO:0007669"/>
    <property type="project" value="UniProtKB-KW"/>
</dbReference>
<organism evidence="20 21">
    <name type="scientific">Bemisia tabaci</name>
    <name type="common">Sweetpotato whitefly</name>
    <name type="synonym">Aleurodes tabaci</name>
    <dbReference type="NCBI Taxonomy" id="7038"/>
    <lineage>
        <taxon>Eukaryota</taxon>
        <taxon>Metazoa</taxon>
        <taxon>Ecdysozoa</taxon>
        <taxon>Arthropoda</taxon>
        <taxon>Hexapoda</taxon>
        <taxon>Insecta</taxon>
        <taxon>Pterygota</taxon>
        <taxon>Neoptera</taxon>
        <taxon>Paraneoptera</taxon>
        <taxon>Hemiptera</taxon>
        <taxon>Sternorrhyncha</taxon>
        <taxon>Aleyrodoidea</taxon>
        <taxon>Aleyrodidae</taxon>
        <taxon>Aleyrodinae</taxon>
        <taxon>Bemisia</taxon>
    </lineage>
</organism>
<evidence type="ECO:0000256" key="6">
    <source>
        <dbReference type="ARBA" id="ARBA00022692"/>
    </source>
</evidence>
<dbReference type="GO" id="GO:0040017">
    <property type="term" value="P:positive regulation of locomotion"/>
    <property type="evidence" value="ECO:0007669"/>
    <property type="project" value="UniProtKB-ARBA"/>
</dbReference>
<dbReference type="GO" id="GO:2000331">
    <property type="term" value="P:regulation of terminal button organization"/>
    <property type="evidence" value="ECO:0007669"/>
    <property type="project" value="UniProtKB-ARBA"/>
</dbReference>
<feature type="domain" description="EGF-like" evidence="19">
    <location>
        <begin position="594"/>
        <end position="629"/>
    </location>
</feature>
<evidence type="ECO:0000256" key="9">
    <source>
        <dbReference type="ARBA" id="ARBA00022902"/>
    </source>
</evidence>
<dbReference type="GO" id="GO:0034110">
    <property type="term" value="P:regulation of homotypic cell-cell adhesion"/>
    <property type="evidence" value="ECO:0007669"/>
    <property type="project" value="UniProtKB-ARBA"/>
</dbReference>
<dbReference type="Pfam" id="PF23093">
    <property type="entry name" value="GBD_Tenm3"/>
    <property type="match status" value="2"/>
</dbReference>
<feature type="disulfide bond" evidence="16">
    <location>
        <begin position="522"/>
        <end position="531"/>
    </location>
</feature>
<evidence type="ECO:0000256" key="1">
    <source>
        <dbReference type="ARBA" id="ARBA00004167"/>
    </source>
</evidence>
<dbReference type="PROSITE" id="PS50026">
    <property type="entry name" value="EGF_3"/>
    <property type="match status" value="4"/>
</dbReference>
<dbReference type="PROSITE" id="PS00022">
    <property type="entry name" value="EGF_1"/>
    <property type="match status" value="4"/>
</dbReference>
<dbReference type="SUPFAM" id="SSF75011">
    <property type="entry name" value="3-carboxy-cis,cis-mucoante lactonizing enzyme"/>
    <property type="match status" value="1"/>
</dbReference>
<feature type="disulfide bond" evidence="16">
    <location>
        <begin position="418"/>
        <end position="427"/>
    </location>
</feature>
<dbReference type="PANTHER" id="PTHR11219">
    <property type="entry name" value="TENEURIN AND N-ACETYLGLUCOSAMINE-1-PHOSPHODIESTER ALPHA-N-ACETYLGLUCOSAMINIDASE"/>
    <property type="match status" value="1"/>
</dbReference>
<dbReference type="Gene3D" id="2.60.120.260">
    <property type="entry name" value="Galactose-binding domain-like"/>
    <property type="match status" value="1"/>
</dbReference>
<proteinExistence type="inferred from homology"/>
<dbReference type="InterPro" id="IPR000742">
    <property type="entry name" value="EGF"/>
</dbReference>
<evidence type="ECO:0000256" key="7">
    <source>
        <dbReference type="ARBA" id="ARBA00022737"/>
    </source>
</evidence>
<evidence type="ECO:0000256" key="2">
    <source>
        <dbReference type="ARBA" id="ARBA00009385"/>
    </source>
</evidence>
<evidence type="ECO:0000256" key="12">
    <source>
        <dbReference type="ARBA" id="ARBA00023157"/>
    </source>
</evidence>
<dbReference type="GO" id="GO:0007155">
    <property type="term" value="P:cell adhesion"/>
    <property type="evidence" value="ECO:0007669"/>
    <property type="project" value="UniProtKB-KW"/>
</dbReference>
<dbReference type="GO" id="GO:0042803">
    <property type="term" value="F:protein homodimerization activity"/>
    <property type="evidence" value="ECO:0007669"/>
    <property type="project" value="UniProtKB-ARBA"/>
</dbReference>
<dbReference type="GO" id="GO:0051124">
    <property type="term" value="P:synaptic assembly at neuromuscular junction"/>
    <property type="evidence" value="ECO:0007669"/>
    <property type="project" value="UniProtKB-ARBA"/>
</dbReference>
<evidence type="ECO:0000256" key="17">
    <source>
        <dbReference type="SAM" id="MobiDB-lite"/>
    </source>
</evidence>
<dbReference type="FunFam" id="2.10.25.10:FF:000021">
    <property type="entry name" value="Teneurin transmembrane protein 2"/>
    <property type="match status" value="2"/>
</dbReference>
<evidence type="ECO:0000313" key="21">
    <source>
        <dbReference type="Proteomes" id="UP001152759"/>
    </source>
</evidence>
<dbReference type="Pfam" id="PF25020">
    <property type="entry name" value="TTR_TEN1-4"/>
    <property type="match status" value="1"/>
</dbReference>
<keyword evidence="8" id="KW-0130">Cell adhesion</keyword>
<evidence type="ECO:0000256" key="3">
    <source>
        <dbReference type="ARBA" id="ARBA00022475"/>
    </source>
</evidence>
<evidence type="ECO:0000256" key="8">
    <source>
        <dbReference type="ARBA" id="ARBA00022889"/>
    </source>
</evidence>
<reference evidence="20" key="1">
    <citation type="submission" date="2021-12" db="EMBL/GenBank/DDBJ databases">
        <authorList>
            <person name="King R."/>
        </authorList>
    </citation>
    <scope>NUCLEOTIDE SEQUENCE</scope>
</reference>
<feature type="disulfide bond" evidence="16">
    <location>
        <begin position="598"/>
        <end position="608"/>
    </location>
</feature>
<dbReference type="Gene3D" id="2.120.10.30">
    <property type="entry name" value="TolB, C-terminal domain"/>
    <property type="match status" value="2"/>
</dbReference>
<dbReference type="GO" id="GO:0097060">
    <property type="term" value="C:synaptic membrane"/>
    <property type="evidence" value="ECO:0007669"/>
    <property type="project" value="UniProtKB-SubCell"/>
</dbReference>
<accession>A0A9N9ZXV6</accession>
<evidence type="ECO:0000256" key="5">
    <source>
        <dbReference type="ARBA" id="ARBA00022599"/>
    </source>
</evidence>
<feature type="compositionally biased region" description="Gly residues" evidence="17">
    <location>
        <begin position="176"/>
        <end position="193"/>
    </location>
</feature>
<keyword evidence="5" id="KW-0770">Synapse</keyword>
<keyword evidence="4 16" id="KW-0245">EGF-like domain</keyword>
<sequence length="2658" mass="295614">MVRSIEMIMSHYSEPSVICSSNRSPGTARRLPYRHESGLTRGGNDILHHPPAPPPAVMPVFPLRPSGPGPGPHYSSYSPSHFNIDKRCQHKCSWKCCSIALICLCAVLTVMLAYFGAMSSIKSNVESSGCIVVEDARVVAQDSEQHSTVNATSQSYPPTEPEWIVTSTMSSISQSGGLGPGSSGSGAGAGAGPASGDQRGESRDQQWPSLVEISDLNYPYTLSVPPFQFWNSEFRNKRSIFIRFNFSVPLRTNFAFYGRRNVAPSITQYNFAKFIKGSWVDHRLKRSIALRPDADVEFLAGNSLEPTVHGADNGTEHVVKRRSAPNTMVNVTVLQYMEAGRWFLAIYNDDTRPNDIVLAIEEAEDVPSACPNDCSGRGSCYLGKCDCIDGYNGPDCSKSVCPVLCSNHGKYGGGLCHCEEGWKGFECDIPQHDCQVSDCSGHGTCVSGNCVCQPGWKGPDCSIEDCPDPTCSGHGVCIDGKCYCKAGWQGSNCSLLNQQVYKCLPTCSNHGTYDLDSGTCVCDDFWTGENCSKAVCSLDCGPHGHCSQGQCLCDHGWTGKRCDSLPCDVRCSEHGQCKNGTCVCSQGWNGRHCTLAGCLNSCNKRGSCSLESGEYQCVCDNGWAGPDCSVRLELNCNDKIDNDKDGMVDCSDSECCTHPACKEHIMCLASNDPVEVLLRKQPPSVTASFYQRVRFLVEDNSVQSYAHEDEYSENQFWISFTPRRVSVMRGQVLSPQGLGIIGIRVSVDRNSRFGFTLTRAGGWFDVLVNGGGAVTLQFQRSPFQPLTRTVFVPWNQIVVLPPITMQLSDDTDLYRENSENPSALALGAPGLATALHMAGPCVEHDEELLTPIIMSTWMPEKVGGMPGRSLIFAETQTLQESIQIPGSELHLMYRSSLSSGYLSILLMHLTHSSIPPSLVKVHVRVEIEGFVHSKIYEADPNLTHTFAWNRRNVYKQKVYGVAQALVSIGYEHSTCKQIVWETQTATLQAFDVDISDVGGWSLDVHHHYNFNEGILQKGDGSIVHFKHQFPRMIKTMMGTGLQRPLLCKDCDGLAKDARLLTPVSLTSGPDGSLYIGDFNLIRRLTPDGKVYTVLQLSASQVSYQYHLSISPADGHLYISDPERHQILRILSLDPVPDPNINWEAAIGSGERCIPGDETNCGDEGPALAAKLAYPKGIAISADRTMYIADGTNIRSVDPAGIIHTLIGHHGHHNVWQPIPCRGSILAHEAQLQWPTGLALSPLDGSLHFIDDRLVLKLTADLKVKVVAGIPLHCNKNHRSIDQPKDAALSSNESSAKESKATGISLGAVLSIAFSPSGQLFIADSDSQKVNGIRIVDSAGRMDNFAGHNSRTKKLECDCSSSRKNSCLCPSPLDKKGTLLSTNVQFSVISAITVSPDGVLNVADQGNLKILALEYFLPTQDDKNEYRIPYPAAGEMYVFNRFGQHIATNEISTGKTLYSFFYSKNGVFGKLSTVTDASGNKILFLRDYSDTVSAIENTQDHKSDLKISPVGYLIKFSDKGHSEVILDYDSETGLLTSKADPTSGGGATFLYHYNEFGRVYEVILPTGETLKFKSHFSTTDELEVKVTSLTQSQVVNNLTADSKHWLGIKMEGHTHKKIILKDGLTGDIEAINYQNGSFSIRSRYGEHIKCSALARHPLLEHSLPTEAELLPLWSHQSVTRGSLVNNMYWKYGLIGKGSTSQKTLLKQLIVNNSQILSVEYELSTGQETIYDVDKLPLLSISYNNVRQPVSWKPGQISPIINISYDRFNRVERWQWGVQSENYSYDHHGLLSEIKSHPAGSTQLTFNDKNMLTRIQLPTGRKFGYGYDEEGGLRYVSLPSGTRHIFNIQPSLGFIRYTYTPPDTNKAYLQQFSYSGALLQTIYPGDGARVLYRYHPSGQLAEIVHGDGKTTLNYWADSGLPSQVVHFGKDFEYRCDSQYSGGLLVEERITYGPKTGLNNAKIMYEYDSNFRPISISGRIGGQNLLKYPIEYNPKTGAKTRLGQFLMASSQNNVSVLSDDIASFSRTLNEYFQVAKVAVTIHKVEVFKMEFVYDSQGRVSQTRTDIRNVGVNKYTNLKNYTWDADGQLIGVESQEPWSFTYDANGNMLSLTYKENTISMKYNKMDQMEKFGEGVYRYDNHGLVVQNALEEKFHYNAKGLLVRVLKRGRFDVHYFYDHIDRLVARKDNYGNVTQFFYTNQENPNIITQIFSPRDGKLTSLVYDDRGHLIYAQYHRHKFYVATDQCGTPVMIFNQYGEAIREIMRSPYGHIVYDSNPYLYLPIDYCGGLLDQVTSLVHMSNGKVYDPLIGQWMSPTWKDVLSRVTSPRHIHLYRFNGNDPVNVNHQKLDLTDETGWLSKLGYNIKSLAPLLEVSKNLPMSLIPSTRMPAFSVTSGFLSHLIERLKFNGFSSLSKSNLQFGVSSISSSLINPVQFNYNYNEPESLNDGSLFITRLRASAAESPFGHGILVSRTKEGRAIIHSIPTANTIYRDVLTSVFNNTYLLPFTIVVHGALQDAFHFVKEEAWQAAEDKLQLKRFDTEFNITFHEREGETEPHKVLDVRIHRANAIINLRYGTTVEREKQRLLHHAKSSALRKAWHREHDALRIGLPTSREWSATEVDEISKAGYASGYDGEYITDVQRYPELAEDPFNIRFIKKSSSSNR</sequence>
<evidence type="ECO:0000256" key="11">
    <source>
        <dbReference type="ARBA" id="ARBA00023136"/>
    </source>
</evidence>
<name>A0A9N9ZXV6_BEMTA</name>
<keyword evidence="10 18" id="KW-1133">Transmembrane helix</keyword>
<evidence type="ECO:0000256" key="18">
    <source>
        <dbReference type="SAM" id="Phobius"/>
    </source>
</evidence>
<dbReference type="Gene3D" id="2.10.25.10">
    <property type="entry name" value="Laminin"/>
    <property type="match status" value="6"/>
</dbReference>
<keyword evidence="11 18" id="KW-0472">Membrane</keyword>
<dbReference type="Proteomes" id="UP001152759">
    <property type="component" value="Chromosome 1"/>
</dbReference>
<dbReference type="Gene3D" id="2.180.10.10">
    <property type="entry name" value="RHS repeat-associated core"/>
    <property type="match status" value="2"/>
</dbReference>
<evidence type="ECO:0000256" key="14">
    <source>
        <dbReference type="ARBA" id="ARBA00034109"/>
    </source>
</evidence>
<feature type="region of interest" description="Disordered" evidence="17">
    <location>
        <begin position="171"/>
        <end position="205"/>
    </location>
</feature>
<comment type="caution">
    <text evidence="16">Lacks conserved residue(s) required for the propagation of feature annotation.</text>
</comment>
<feature type="transmembrane region" description="Helical" evidence="18">
    <location>
        <begin position="96"/>
        <end position="117"/>
    </location>
</feature>
<dbReference type="GO" id="GO:0034116">
    <property type="term" value="P:positive regulation of heterotypic cell-cell adhesion"/>
    <property type="evidence" value="ECO:0007669"/>
    <property type="project" value="UniProtKB-ARBA"/>
</dbReference>
<dbReference type="InterPro" id="IPR051216">
    <property type="entry name" value="Teneurin"/>
</dbReference>
<dbReference type="InterPro" id="IPR056822">
    <property type="entry name" value="TEN_NHL"/>
</dbReference>
<dbReference type="GO" id="GO:0046982">
    <property type="term" value="F:protein heterodimerization activity"/>
    <property type="evidence" value="ECO:0007669"/>
    <property type="project" value="UniProtKB-ARBA"/>
</dbReference>
<keyword evidence="7" id="KW-0677">Repeat</keyword>
<evidence type="ECO:0000256" key="4">
    <source>
        <dbReference type="ARBA" id="ARBA00022536"/>
    </source>
</evidence>
<feature type="domain" description="EGF-like" evidence="19">
    <location>
        <begin position="392"/>
        <end position="428"/>
    </location>
</feature>
<dbReference type="Pfam" id="PF25024">
    <property type="entry name" value="EGF_TEN"/>
    <property type="match status" value="1"/>
</dbReference>
<dbReference type="SUPFAM" id="SSF49464">
    <property type="entry name" value="Carboxypeptidase regulatory domain-like"/>
    <property type="match status" value="1"/>
</dbReference>
<keyword evidence="3" id="KW-1003">Cell membrane</keyword>
<evidence type="ECO:0000313" key="20">
    <source>
        <dbReference type="EMBL" id="CAH0381805.1"/>
    </source>
</evidence>
<dbReference type="CDD" id="cd00054">
    <property type="entry name" value="EGF_CA"/>
    <property type="match status" value="1"/>
</dbReference>
<dbReference type="InterPro" id="IPR057627">
    <property type="entry name" value="FN-plug_TEN1-4"/>
</dbReference>
<dbReference type="PROSITE" id="PS01186">
    <property type="entry name" value="EGF_2"/>
    <property type="match status" value="4"/>
</dbReference>
<gene>
    <name evidence="20" type="ORF">BEMITA_LOCUS1420</name>
</gene>
<keyword evidence="12 16" id="KW-1015">Disulfide bond</keyword>
<dbReference type="PANTHER" id="PTHR11219:SF69">
    <property type="entry name" value="TENEURIN-A"/>
    <property type="match status" value="1"/>
</dbReference>
<comment type="similarity">
    <text evidence="2">Belongs to the tenascin family. Teneurin subfamily.</text>
</comment>
<keyword evidence="5" id="KW-0771">Synaptosome</keyword>
<dbReference type="SUPFAM" id="SSF63829">
    <property type="entry name" value="Calcium-dependent phosphotriesterase"/>
    <property type="match status" value="1"/>
</dbReference>
<dbReference type="GO" id="GO:0008045">
    <property type="term" value="P:motor neuron axon guidance"/>
    <property type="evidence" value="ECO:0007669"/>
    <property type="project" value="TreeGrafter"/>
</dbReference>
<dbReference type="InterPro" id="IPR011042">
    <property type="entry name" value="6-blade_b-propeller_TolB-like"/>
</dbReference>
<dbReference type="FunFam" id="2.120.10.30:FF:000033">
    <property type="entry name" value="teneurin-a isoform X3"/>
    <property type="match status" value="1"/>
</dbReference>
<dbReference type="Pfam" id="PF15636">
    <property type="entry name" value="Tox-GHH"/>
    <property type="match status" value="1"/>
</dbReference>
<dbReference type="GO" id="GO:0031594">
    <property type="term" value="C:neuromuscular junction"/>
    <property type="evidence" value="ECO:0007669"/>
    <property type="project" value="UniProtKB-ARBA"/>
</dbReference>
<dbReference type="InterPro" id="IPR028916">
    <property type="entry name" value="Tox-GHH_dom"/>
</dbReference>
<dbReference type="SMART" id="SM00181">
    <property type="entry name" value="EGF"/>
    <property type="match status" value="8"/>
</dbReference>
<protein>
    <recommendedName>
        <fullName evidence="15">Tenascin-like protein</fullName>
    </recommendedName>
</protein>
<dbReference type="InterPro" id="IPR056823">
    <property type="entry name" value="TEN-like_YD-shell"/>
</dbReference>
<dbReference type="FunFam" id="2.10.25.10:FF:000013">
    <property type="entry name" value="Teneurin transmembrane protein 4"/>
    <property type="match status" value="1"/>
</dbReference>
<feature type="disulfide bond" evidence="16">
    <location>
        <begin position="619"/>
        <end position="628"/>
    </location>
</feature>
<dbReference type="GO" id="GO:0001941">
    <property type="term" value="P:postsynaptic membrane organization"/>
    <property type="evidence" value="ECO:0007669"/>
    <property type="project" value="UniProtKB-ARBA"/>
</dbReference>
<evidence type="ECO:0000256" key="16">
    <source>
        <dbReference type="PROSITE-ProRule" id="PRU00076"/>
    </source>
</evidence>
<dbReference type="GO" id="GO:0099559">
    <property type="term" value="P:maintenance of alignment of postsynaptic density and presynaptic active zone"/>
    <property type="evidence" value="ECO:0007669"/>
    <property type="project" value="UniProtKB-ARBA"/>
</dbReference>
<dbReference type="EMBL" id="OU963862">
    <property type="protein sequence ID" value="CAH0381805.1"/>
    <property type="molecule type" value="Genomic_DNA"/>
</dbReference>
<feature type="domain" description="EGF-like" evidence="19">
    <location>
        <begin position="499"/>
        <end position="532"/>
    </location>
</feature>
<keyword evidence="6 18" id="KW-0812">Transmembrane</keyword>
<evidence type="ECO:0000259" key="19">
    <source>
        <dbReference type="PROSITE" id="PS50026"/>
    </source>
</evidence>
<dbReference type="InterPro" id="IPR008969">
    <property type="entry name" value="CarboxyPept-like_regulatory"/>
</dbReference>
<dbReference type="GO" id="GO:0097090">
    <property type="term" value="P:presynaptic membrane organization"/>
    <property type="evidence" value="ECO:0007669"/>
    <property type="project" value="UniProtKB-ARBA"/>
</dbReference>
<dbReference type="InterPro" id="IPR057629">
    <property type="entry name" value="Teneurin1-4_GBD"/>
</dbReference>
<dbReference type="InterPro" id="IPR056820">
    <property type="entry name" value="TEN_TTR-like"/>
</dbReference>
<dbReference type="GO" id="GO:0043025">
    <property type="term" value="C:neuronal cell body"/>
    <property type="evidence" value="ECO:0007669"/>
    <property type="project" value="UniProtKB-ARBA"/>
</dbReference>
<evidence type="ECO:0000256" key="10">
    <source>
        <dbReference type="ARBA" id="ARBA00022989"/>
    </source>
</evidence>
<dbReference type="GO" id="GO:0048513">
    <property type="term" value="P:animal organ development"/>
    <property type="evidence" value="ECO:0007669"/>
    <property type="project" value="UniProtKB-ARBA"/>
</dbReference>
<dbReference type="GO" id="GO:0016200">
    <property type="term" value="P:synaptic target attraction"/>
    <property type="evidence" value="ECO:0007669"/>
    <property type="project" value="UniProtKB-ARBA"/>
</dbReference>
<comment type="subcellular location">
    <subcellularLocation>
        <location evidence="1">Membrane</location>
        <topology evidence="1">Single-pass membrane protein</topology>
    </subcellularLocation>
    <subcellularLocation>
        <location evidence="13">Synapse</location>
        <location evidence="13">Synaptosome</location>
    </subcellularLocation>
    <subcellularLocation>
        <location evidence="14">Synaptic cell membrane</location>
    </subcellularLocation>
</comment>
<keyword evidence="9" id="KW-0524">Neurogenesis</keyword>
<feature type="domain" description="EGF-like" evidence="19">
    <location>
        <begin position="430"/>
        <end position="462"/>
    </location>
</feature>
<keyword evidence="21" id="KW-1185">Reference proteome</keyword>
<dbReference type="Pfam" id="PF25021">
    <property type="entry name" value="TEN_NHL"/>
    <property type="match status" value="1"/>
</dbReference>
<dbReference type="Pfam" id="PF25023">
    <property type="entry name" value="TEN_YD-shell"/>
    <property type="match status" value="1"/>
</dbReference>